<comment type="subunit">
    <text evidence="4">Homotrimer.</text>
</comment>
<proteinExistence type="inferred from homology"/>
<dbReference type="EMBL" id="CAEY01000760">
    <property type="status" value="NOT_ANNOTATED_CDS"/>
    <property type="molecule type" value="Genomic_DNA"/>
</dbReference>
<dbReference type="eggNOG" id="KOG3985">
    <property type="taxonomic scope" value="Eukaryota"/>
</dbReference>
<reference evidence="7" key="1">
    <citation type="submission" date="2011-08" db="EMBL/GenBank/DDBJ databases">
        <authorList>
            <person name="Rombauts S."/>
        </authorList>
    </citation>
    <scope>NUCLEOTIDE SEQUENCE</scope>
    <source>
        <strain evidence="7">London</strain>
    </source>
</reference>
<dbReference type="SUPFAM" id="SSF53167">
    <property type="entry name" value="Purine and uridine phosphorylases"/>
    <property type="match status" value="1"/>
</dbReference>
<dbReference type="PANTHER" id="PTHR42679">
    <property type="entry name" value="S-METHYL-5'-THIOADENOSINE PHOSPHORYLASE"/>
    <property type="match status" value="1"/>
</dbReference>
<dbReference type="HAMAP" id="MF_01963">
    <property type="entry name" value="MTAP"/>
    <property type="match status" value="1"/>
</dbReference>
<dbReference type="KEGG" id="tut:107368941"/>
<keyword evidence="3 4" id="KW-0660">Purine salvage</keyword>
<keyword evidence="4" id="KW-0539">Nucleus</keyword>
<dbReference type="InterPro" id="IPR000845">
    <property type="entry name" value="Nucleoside_phosphorylase_d"/>
</dbReference>
<dbReference type="GO" id="GO:0017061">
    <property type="term" value="F:S-methyl-5-thioadenosine phosphorylase activity"/>
    <property type="evidence" value="ECO:0007669"/>
    <property type="project" value="UniProtKB-UniRule"/>
</dbReference>
<dbReference type="STRING" id="32264.T1L008"/>
<comment type="caution">
    <text evidence="4">Lacks conserved residue(s) required for the propagation of feature annotation.</text>
</comment>
<keyword evidence="7" id="KW-1185">Reference proteome</keyword>
<dbReference type="EnsemblMetazoa" id="tetur29g00770.1">
    <property type="protein sequence ID" value="tetur29g00770.1"/>
    <property type="gene ID" value="tetur29g00770"/>
</dbReference>
<dbReference type="AlphaFoldDB" id="T1L008"/>
<gene>
    <name evidence="6" type="primary">107368941</name>
</gene>
<dbReference type="PANTHER" id="PTHR42679:SF2">
    <property type="entry name" value="S-METHYL-5'-THIOADENOSINE PHOSPHORYLASE"/>
    <property type="match status" value="1"/>
</dbReference>
<dbReference type="EC" id="2.4.2.28" evidence="4"/>
<protein>
    <recommendedName>
        <fullName evidence="4">S-methyl-5'-thioadenosine phosphorylase</fullName>
        <ecNumber evidence="4">2.4.2.28</ecNumber>
    </recommendedName>
    <alternativeName>
        <fullName evidence="4">5'-methylthioadenosine phosphorylase</fullName>
        <shortName evidence="4">MTA phosphorylase</shortName>
        <shortName evidence="4">MTAP</shortName>
        <shortName evidence="4">MTAPase</shortName>
    </alternativeName>
</protein>
<comment type="pathway">
    <text evidence="4">Amino-acid biosynthesis; L-methionine biosynthesis via salvage pathway; S-methyl-5-thio-alpha-D-ribose 1-phosphate from S-methyl-5'-thioadenosine (phosphorylase route): step 1/1.</text>
</comment>
<keyword evidence="1 4" id="KW-0328">Glycosyltransferase</keyword>
<comment type="catalytic activity">
    <reaction evidence="4">
        <text>S-methyl-5'-thioadenosine + phosphate = 5-(methylsulfanyl)-alpha-D-ribose 1-phosphate + adenine</text>
        <dbReference type="Rhea" id="RHEA:11852"/>
        <dbReference type="ChEBI" id="CHEBI:16708"/>
        <dbReference type="ChEBI" id="CHEBI:17509"/>
        <dbReference type="ChEBI" id="CHEBI:43474"/>
        <dbReference type="ChEBI" id="CHEBI:58533"/>
        <dbReference type="EC" id="2.4.2.28"/>
    </reaction>
</comment>
<dbReference type="InterPro" id="IPR010044">
    <property type="entry name" value="MTAP"/>
</dbReference>
<evidence type="ECO:0000313" key="7">
    <source>
        <dbReference type="Proteomes" id="UP000015104"/>
    </source>
</evidence>
<dbReference type="GO" id="GO:0005829">
    <property type="term" value="C:cytosol"/>
    <property type="evidence" value="ECO:0007669"/>
    <property type="project" value="TreeGrafter"/>
</dbReference>
<reference evidence="6" key="2">
    <citation type="submission" date="2015-06" db="UniProtKB">
        <authorList>
            <consortium name="EnsemblMetazoa"/>
        </authorList>
    </citation>
    <scope>IDENTIFICATION</scope>
</reference>
<evidence type="ECO:0000256" key="3">
    <source>
        <dbReference type="ARBA" id="ARBA00022726"/>
    </source>
</evidence>
<evidence type="ECO:0000256" key="2">
    <source>
        <dbReference type="ARBA" id="ARBA00022679"/>
    </source>
</evidence>
<dbReference type="Proteomes" id="UP000015104">
    <property type="component" value="Unassembled WGS sequence"/>
</dbReference>
<feature type="site" description="Important for substrate specificity" evidence="4">
    <location>
        <position position="221"/>
    </location>
</feature>
<accession>T1L008</accession>
<dbReference type="HOGENOM" id="CLU_054456_0_0_1"/>
<keyword evidence="2 4" id="KW-0808">Transferase</keyword>
<feature type="binding site" evidence="4">
    <location>
        <position position="10"/>
    </location>
    <ligand>
        <name>phosphate</name>
        <dbReference type="ChEBI" id="CHEBI:43474"/>
    </ligand>
</feature>
<comment type="similarity">
    <text evidence="4">Belongs to the PNP/MTAP phosphorylase family. MTAP subfamily.</text>
</comment>
<feature type="domain" description="Nucleoside phosphorylase" evidence="5">
    <location>
        <begin position="3"/>
        <end position="228"/>
    </location>
</feature>
<evidence type="ECO:0000259" key="5">
    <source>
        <dbReference type="Pfam" id="PF01048"/>
    </source>
</evidence>
<keyword evidence="4" id="KW-0963">Cytoplasm</keyword>
<feature type="binding site" evidence="4">
    <location>
        <begin position="55"/>
        <end position="56"/>
    </location>
    <ligand>
        <name>phosphate</name>
        <dbReference type="ChEBI" id="CHEBI:43474"/>
    </ligand>
</feature>
<feature type="binding site" evidence="4">
    <location>
        <position position="183"/>
    </location>
    <ligand>
        <name>substrate</name>
    </ligand>
</feature>
<dbReference type="OrthoDB" id="431409at2759"/>
<evidence type="ECO:0000256" key="1">
    <source>
        <dbReference type="ARBA" id="ARBA00022676"/>
    </source>
</evidence>
<comment type="subcellular location">
    <subcellularLocation>
        <location evidence="4">Cytoplasm</location>
    </subcellularLocation>
    <subcellularLocation>
        <location evidence="4">Nucleus</location>
    </subcellularLocation>
</comment>
<sequence length="269" mass="29645">MVKIGVIGGTGLDADLNILKDVQMISVPVTPYGQPSDDQVTSGKIDNVDVVLMSRHGKKHDRNPSDVNYRANLWALKELGCTHVLVTNACGSLQEEFKPGMIAIVDQYIDRTKSRPSTFYKVIHIPQAHPFDKIVQKMIEEACKAVGAEYRPGACIVAVEGPRFSTLAESKLYKSWGGDIIGMTTVPEAPLAAELGLFYNSIGLITDYDCWHEDEGESVNVELVAARMKMLAGISRKVLIETIKRIGKYDWSEKIAAKTKEAQGSIMFK</sequence>
<dbReference type="Pfam" id="PF01048">
    <property type="entry name" value="PNP_UDP_1"/>
    <property type="match status" value="1"/>
</dbReference>
<feature type="binding site" evidence="4">
    <location>
        <position position="184"/>
    </location>
    <ligand>
        <name>phosphate</name>
        <dbReference type="ChEBI" id="CHEBI:43474"/>
    </ligand>
</feature>
<dbReference type="GO" id="GO:0019509">
    <property type="term" value="P:L-methionine salvage from methylthioadenosine"/>
    <property type="evidence" value="ECO:0007669"/>
    <property type="project" value="UniProtKB-UniRule"/>
</dbReference>
<feature type="site" description="Important for substrate specificity" evidence="4">
    <location>
        <position position="165"/>
    </location>
</feature>
<dbReference type="OMA" id="ADPFCPE"/>
<dbReference type="CDD" id="cd09010">
    <property type="entry name" value="MTAP_SsMTAPII_like_MTIP"/>
    <property type="match status" value="1"/>
</dbReference>
<evidence type="ECO:0000256" key="4">
    <source>
        <dbReference type="HAMAP-Rule" id="MF_03155"/>
    </source>
</evidence>
<dbReference type="Gene3D" id="3.40.50.1580">
    <property type="entry name" value="Nucleoside phosphorylase domain"/>
    <property type="match status" value="1"/>
</dbReference>
<organism evidence="6 7">
    <name type="scientific">Tetranychus urticae</name>
    <name type="common">Two-spotted spider mite</name>
    <dbReference type="NCBI Taxonomy" id="32264"/>
    <lineage>
        <taxon>Eukaryota</taxon>
        <taxon>Metazoa</taxon>
        <taxon>Ecdysozoa</taxon>
        <taxon>Arthropoda</taxon>
        <taxon>Chelicerata</taxon>
        <taxon>Arachnida</taxon>
        <taxon>Acari</taxon>
        <taxon>Acariformes</taxon>
        <taxon>Trombidiformes</taxon>
        <taxon>Prostigmata</taxon>
        <taxon>Eleutherengona</taxon>
        <taxon>Raphignathae</taxon>
        <taxon>Tetranychoidea</taxon>
        <taxon>Tetranychidae</taxon>
        <taxon>Tetranychus</taxon>
    </lineage>
</organism>
<evidence type="ECO:0000313" key="6">
    <source>
        <dbReference type="EnsemblMetazoa" id="tetur29g00770.1"/>
    </source>
</evidence>
<name>T1L008_TETUR</name>
<comment type="function">
    <text evidence="4">Catalyzes the reversible phosphorylation of S-methyl-5'-thioadenosine (MTA) to adenine and 5-methylthioribose-1-phosphate. Involved in the breakdown of MTA, a major by-product of polyamine biosynthesis. Responsible for the first step in the methionine salvage pathway after MTA has been generated from S-adenosylmethionine. Has broad substrate specificity with 6-aminopurine nucleosides as preferred substrates.</text>
</comment>
<dbReference type="GO" id="GO:0006166">
    <property type="term" value="P:purine ribonucleoside salvage"/>
    <property type="evidence" value="ECO:0007669"/>
    <property type="project" value="UniProtKB-KW"/>
</dbReference>
<feature type="binding site" evidence="4">
    <location>
        <begin position="207"/>
        <end position="209"/>
    </location>
    <ligand>
        <name>substrate</name>
    </ligand>
</feature>
<dbReference type="InterPro" id="IPR035994">
    <property type="entry name" value="Nucleoside_phosphorylase_sf"/>
</dbReference>
<dbReference type="GO" id="GO:0005634">
    <property type="term" value="C:nucleus"/>
    <property type="evidence" value="ECO:0007669"/>
    <property type="project" value="UniProtKB-SubCell"/>
</dbReference>
<dbReference type="UniPathway" id="UPA00904">
    <property type="reaction ID" value="UER00873"/>
</dbReference>